<dbReference type="InterPro" id="IPR028098">
    <property type="entry name" value="Glyco_trans_4-like_N"/>
</dbReference>
<evidence type="ECO:0000259" key="1">
    <source>
        <dbReference type="Pfam" id="PF00534"/>
    </source>
</evidence>
<dbReference type="EMBL" id="JAABOO010000002">
    <property type="protein sequence ID" value="NER13978.1"/>
    <property type="molecule type" value="Genomic_DNA"/>
</dbReference>
<accession>A0A6P0UPT1</accession>
<name>A0A6P0UPT1_9FLAO</name>
<sequence>MEPKRILLIIPYGGVGGMERLALTFYNYYKQKGYTVKALKLIKLETDIINFGEDELFLKDYDLHRMPITKRFLFYLSAPLSIRKIVKREKITHSICFGDMSNLFSSLSFTKEFKVGSIHSFKSVEFQDKNILNKIFKWSYRSTYRNLDKVVCISNTIKEDLIENCAFKFTDKLEVIYNPHDIEAIQKGAGSPFDSEEEQELFSQNIILFLGRLSYAKSPWHLLKAFHILAQRQADVKLVFIGDGEPPIIEYVKKLIDTFNIADRVVLLGRKSNPYRYLAKAKVLALSSHFEGTPNVIVEAIALDVPVVTSLCTKGVFELMSMNGEVNEEGNIEVESGIITPALFKGKLGIPEKDDLLKEEYDLADALEQVLASDKYKNTLVTAKEALLEKFDLDKVTTSYLTPIN</sequence>
<reference evidence="3 4" key="1">
    <citation type="submission" date="2020-01" db="EMBL/GenBank/DDBJ databases">
        <title>Leptobacterium flavescens.</title>
        <authorList>
            <person name="Wang G."/>
        </authorList>
    </citation>
    <scope>NUCLEOTIDE SEQUENCE [LARGE SCALE GENOMIC DNA]</scope>
    <source>
        <strain evidence="3 4">KCTC 22160</strain>
    </source>
</reference>
<keyword evidence="3" id="KW-0808">Transferase</keyword>
<dbReference type="SUPFAM" id="SSF53756">
    <property type="entry name" value="UDP-Glycosyltransferase/glycogen phosphorylase"/>
    <property type="match status" value="1"/>
</dbReference>
<evidence type="ECO:0000313" key="4">
    <source>
        <dbReference type="Proteomes" id="UP000468581"/>
    </source>
</evidence>
<dbReference type="AlphaFoldDB" id="A0A6P0UPT1"/>
<keyword evidence="4" id="KW-1185">Reference proteome</keyword>
<evidence type="ECO:0000259" key="2">
    <source>
        <dbReference type="Pfam" id="PF13439"/>
    </source>
</evidence>
<dbReference type="Pfam" id="PF13439">
    <property type="entry name" value="Glyco_transf_4"/>
    <property type="match status" value="1"/>
</dbReference>
<protein>
    <submittedName>
        <fullName evidence="3">Glycosyltransferase</fullName>
    </submittedName>
</protein>
<dbReference type="RefSeq" id="WP_163607245.1">
    <property type="nucleotide sequence ID" value="NZ_JAABOO010000002.1"/>
</dbReference>
<evidence type="ECO:0000313" key="3">
    <source>
        <dbReference type="EMBL" id="NER13978.1"/>
    </source>
</evidence>
<organism evidence="3 4">
    <name type="scientific">Leptobacterium flavescens</name>
    <dbReference type="NCBI Taxonomy" id="472055"/>
    <lineage>
        <taxon>Bacteria</taxon>
        <taxon>Pseudomonadati</taxon>
        <taxon>Bacteroidota</taxon>
        <taxon>Flavobacteriia</taxon>
        <taxon>Flavobacteriales</taxon>
        <taxon>Flavobacteriaceae</taxon>
        <taxon>Leptobacterium</taxon>
    </lineage>
</organism>
<dbReference type="PANTHER" id="PTHR12526:SF630">
    <property type="entry name" value="GLYCOSYLTRANSFERASE"/>
    <property type="match status" value="1"/>
</dbReference>
<dbReference type="Gene3D" id="3.40.50.2000">
    <property type="entry name" value="Glycogen Phosphorylase B"/>
    <property type="match status" value="2"/>
</dbReference>
<dbReference type="GO" id="GO:0016757">
    <property type="term" value="F:glycosyltransferase activity"/>
    <property type="evidence" value="ECO:0007669"/>
    <property type="project" value="InterPro"/>
</dbReference>
<dbReference type="CDD" id="cd03811">
    <property type="entry name" value="GT4_GT28_WabH-like"/>
    <property type="match status" value="1"/>
</dbReference>
<comment type="caution">
    <text evidence="3">The sequence shown here is derived from an EMBL/GenBank/DDBJ whole genome shotgun (WGS) entry which is preliminary data.</text>
</comment>
<dbReference type="InterPro" id="IPR001296">
    <property type="entry name" value="Glyco_trans_1"/>
</dbReference>
<proteinExistence type="predicted"/>
<gene>
    <name evidence="3" type="ORF">GWK08_11040</name>
</gene>
<feature type="domain" description="Glycosyltransferase subfamily 4-like N-terminal" evidence="2">
    <location>
        <begin position="15"/>
        <end position="183"/>
    </location>
</feature>
<dbReference type="Proteomes" id="UP000468581">
    <property type="component" value="Unassembled WGS sequence"/>
</dbReference>
<dbReference type="Pfam" id="PF00534">
    <property type="entry name" value="Glycos_transf_1"/>
    <property type="match status" value="1"/>
</dbReference>
<feature type="domain" description="Glycosyl transferase family 1" evidence="1">
    <location>
        <begin position="203"/>
        <end position="323"/>
    </location>
</feature>
<dbReference type="PANTHER" id="PTHR12526">
    <property type="entry name" value="GLYCOSYLTRANSFERASE"/>
    <property type="match status" value="1"/>
</dbReference>